<dbReference type="PANTHER" id="PTHR36454:SF1">
    <property type="entry name" value="DUF1015 DOMAIN-CONTAINING PROTEIN"/>
    <property type="match status" value="1"/>
</dbReference>
<gene>
    <name evidence="1" type="ORF">EPICR_190015</name>
</gene>
<evidence type="ECO:0008006" key="2">
    <source>
        <dbReference type="Google" id="ProtNLM"/>
    </source>
</evidence>
<dbReference type="PIRSF" id="PIRSF033563">
    <property type="entry name" value="UCP033563"/>
    <property type="match status" value="1"/>
</dbReference>
<dbReference type="EMBL" id="CAACVI010000011">
    <property type="protein sequence ID" value="VEN73515.1"/>
    <property type="molecule type" value="Genomic_DNA"/>
</dbReference>
<sequence>MAEIIPFKGIRFNTEKTGDLSQVTAPPYDVISRKERDMFYDTHPANVIRLILGKDKDTDSEKDNRHTRAFEYFTKWRQENILATDETPSIYFSAVDFDLDGRVVTRFGMTAMAKIEPFDKGIILPHEKTFSKVKSERLELMKACRANFSPIFSVYRDKDHSLASFREEVMKKTPDSDFKDGFGHRHRMWRVTDPSAHETIRASMKDNAIFIADGHHRYETALNYRNFLADTDPDFHDGSGARYIMMYLCAMDDPGLIILPAHRLLSGIDPDLLHSLPERAKAHFDVEAVPFDSSDVAAGAAGFESMLKAREDRNAIGVSIRGAREFYLLTLKPGEMERAFGDSIPPSLIRLDVTVLTRLVMMRLLGFDKETLDNEQMIRYSSRTRGAVEAVLNEKCDVAFILNPTRMSQVREVAREGLIMPRKSTYFYPKVITGQVMRALD</sequence>
<dbReference type="AlphaFoldDB" id="A0A484HE13"/>
<accession>A0A484HE13</accession>
<name>A0A484HE13_9BACT</name>
<dbReference type="InterPro" id="IPR008323">
    <property type="entry name" value="UCP033563"/>
</dbReference>
<organism evidence="1">
    <name type="scientific">uncultured Desulfobacteraceae bacterium</name>
    <dbReference type="NCBI Taxonomy" id="218296"/>
    <lineage>
        <taxon>Bacteria</taxon>
        <taxon>Pseudomonadati</taxon>
        <taxon>Thermodesulfobacteriota</taxon>
        <taxon>Desulfobacteria</taxon>
        <taxon>Desulfobacterales</taxon>
        <taxon>Desulfobacteraceae</taxon>
        <taxon>environmental samples</taxon>
    </lineage>
</organism>
<evidence type="ECO:0000313" key="1">
    <source>
        <dbReference type="EMBL" id="VEN73515.1"/>
    </source>
</evidence>
<reference evidence="1" key="1">
    <citation type="submission" date="2019-01" db="EMBL/GenBank/DDBJ databases">
        <authorList>
            <consortium name="Genoscope - CEA"/>
            <person name="William W."/>
        </authorList>
    </citation>
    <scope>NUCLEOTIDE SEQUENCE</scope>
    <source>
        <strain evidence="1">CR-1</strain>
    </source>
</reference>
<protein>
    <recommendedName>
        <fullName evidence="2">DUF1015 domain-containing protein</fullName>
    </recommendedName>
</protein>
<proteinExistence type="predicted"/>
<dbReference type="Pfam" id="PF06245">
    <property type="entry name" value="DUF1015"/>
    <property type="match status" value="1"/>
</dbReference>
<dbReference type="PANTHER" id="PTHR36454">
    <property type="entry name" value="LMO2823 PROTEIN"/>
    <property type="match status" value="1"/>
</dbReference>